<dbReference type="EMBL" id="VSRR010000486">
    <property type="protein sequence ID" value="MPC16207.1"/>
    <property type="molecule type" value="Genomic_DNA"/>
</dbReference>
<keyword evidence="2" id="KW-1185">Reference proteome</keyword>
<comment type="caution">
    <text evidence="1">The sequence shown here is derived from an EMBL/GenBank/DDBJ whole genome shotgun (WGS) entry which is preliminary data.</text>
</comment>
<gene>
    <name evidence="1" type="ORF">E2C01_009027</name>
</gene>
<protein>
    <submittedName>
        <fullName evidence="1">Uncharacterized protein</fullName>
    </submittedName>
</protein>
<sequence>MHVQKAACRCSSRHDGTSHLLARDTRHLLHHLHTSRQTGNKLIFTIGKFRQNATNQFEVFDAIRKTI</sequence>
<dbReference type="AlphaFoldDB" id="A0A5B7D2C2"/>
<dbReference type="Proteomes" id="UP000324222">
    <property type="component" value="Unassembled WGS sequence"/>
</dbReference>
<name>A0A5B7D2C2_PORTR</name>
<reference evidence="1 2" key="1">
    <citation type="submission" date="2019-05" db="EMBL/GenBank/DDBJ databases">
        <title>Another draft genome of Portunus trituberculatus and its Hox gene families provides insights of decapod evolution.</title>
        <authorList>
            <person name="Jeong J.-H."/>
            <person name="Song I."/>
            <person name="Kim S."/>
            <person name="Choi T."/>
            <person name="Kim D."/>
            <person name="Ryu S."/>
            <person name="Kim W."/>
        </authorList>
    </citation>
    <scope>NUCLEOTIDE SEQUENCE [LARGE SCALE GENOMIC DNA]</scope>
    <source>
        <tissue evidence="1">Muscle</tissue>
    </source>
</reference>
<proteinExistence type="predicted"/>
<evidence type="ECO:0000313" key="2">
    <source>
        <dbReference type="Proteomes" id="UP000324222"/>
    </source>
</evidence>
<organism evidence="1 2">
    <name type="scientific">Portunus trituberculatus</name>
    <name type="common">Swimming crab</name>
    <name type="synonym">Neptunus trituberculatus</name>
    <dbReference type="NCBI Taxonomy" id="210409"/>
    <lineage>
        <taxon>Eukaryota</taxon>
        <taxon>Metazoa</taxon>
        <taxon>Ecdysozoa</taxon>
        <taxon>Arthropoda</taxon>
        <taxon>Crustacea</taxon>
        <taxon>Multicrustacea</taxon>
        <taxon>Malacostraca</taxon>
        <taxon>Eumalacostraca</taxon>
        <taxon>Eucarida</taxon>
        <taxon>Decapoda</taxon>
        <taxon>Pleocyemata</taxon>
        <taxon>Brachyura</taxon>
        <taxon>Eubrachyura</taxon>
        <taxon>Portunoidea</taxon>
        <taxon>Portunidae</taxon>
        <taxon>Portuninae</taxon>
        <taxon>Portunus</taxon>
    </lineage>
</organism>
<accession>A0A5B7D2C2</accession>
<evidence type="ECO:0000313" key="1">
    <source>
        <dbReference type="EMBL" id="MPC16207.1"/>
    </source>
</evidence>